<dbReference type="OrthoDB" id="9990906at2759"/>
<keyword evidence="7" id="KW-0732">Signal</keyword>
<dbReference type="SUPFAM" id="SSF81321">
    <property type="entry name" value="Family A G protein-coupled receptor-like"/>
    <property type="match status" value="1"/>
</dbReference>
<feature type="chain" id="PRO_5035886096" description="G-protein coupled receptors family 1 profile domain-containing protein" evidence="7">
    <location>
        <begin position="20"/>
        <end position="430"/>
    </location>
</feature>
<sequence length="430" mass="47730">MIYLMLIMDLVMLTTRVMSRPEAIDPSGAPDLEISANGTTISVKQITTATDTPNETTIGDGSLNETTISKSKNETTGETLEEDVASSNATESSDRKTTDTTVKTDQRSTESTDKTTTTGWANSTATKNGTLKTTPNNNVTLTPRPKSIAPSQFCFILYIADPVKLGECLSKLVKKSTESASHEASQDRLYEVADDITRYLSPVIIIIGTVLNILSFIVLVFTKMSLKSSSVYLAALSVTDTLNLWLNLTRRWILAVWTLDFRDTHVVICKLSAFFAYYLPHVSAWLIVAVTLERVIYVCLPLRAKFICTKRNALIAILTIFGIFIIINGFLFRYQGPFKENPCYRISDPNHVLFRVKIWPHLDMVLSSLLPFSILMFGNVMIIASRIKAAKWKAKAKAQANTVPSAIDKQTISITLMLLSISFVFIILTL</sequence>
<evidence type="ECO:0000256" key="5">
    <source>
        <dbReference type="SAM" id="MobiDB-lite"/>
    </source>
</evidence>
<evidence type="ECO:0000313" key="9">
    <source>
        <dbReference type="EMBL" id="CAH1788815.1"/>
    </source>
</evidence>
<keyword evidence="4 6" id="KW-0472">Membrane</keyword>
<evidence type="ECO:0000256" key="7">
    <source>
        <dbReference type="SAM" id="SignalP"/>
    </source>
</evidence>
<feature type="compositionally biased region" description="Basic and acidic residues" evidence="5">
    <location>
        <begin position="92"/>
        <end position="113"/>
    </location>
</feature>
<evidence type="ECO:0000313" key="10">
    <source>
        <dbReference type="Proteomes" id="UP000749559"/>
    </source>
</evidence>
<feature type="transmembrane region" description="Helical" evidence="6">
    <location>
        <begin position="410"/>
        <end position="428"/>
    </location>
</feature>
<dbReference type="CDD" id="cd14978">
    <property type="entry name" value="7tmA_FMRFamide_R-like"/>
    <property type="match status" value="1"/>
</dbReference>
<dbReference type="EMBL" id="CAIIXF020000007">
    <property type="protein sequence ID" value="CAH1788815.1"/>
    <property type="molecule type" value="Genomic_DNA"/>
</dbReference>
<feature type="transmembrane region" description="Helical" evidence="6">
    <location>
        <begin position="312"/>
        <end position="332"/>
    </location>
</feature>
<feature type="compositionally biased region" description="Polar residues" evidence="5">
    <location>
        <begin position="48"/>
        <end position="78"/>
    </location>
</feature>
<dbReference type="Gene3D" id="1.20.1070.10">
    <property type="entry name" value="Rhodopsin 7-helix transmembrane proteins"/>
    <property type="match status" value="1"/>
</dbReference>
<evidence type="ECO:0000256" key="6">
    <source>
        <dbReference type="SAM" id="Phobius"/>
    </source>
</evidence>
<feature type="compositionally biased region" description="Low complexity" evidence="5">
    <location>
        <begin position="114"/>
        <end position="126"/>
    </location>
</feature>
<feature type="transmembrane region" description="Helical" evidence="6">
    <location>
        <begin position="199"/>
        <end position="222"/>
    </location>
</feature>
<dbReference type="GO" id="GO:0016020">
    <property type="term" value="C:membrane"/>
    <property type="evidence" value="ECO:0007669"/>
    <property type="project" value="UniProtKB-SubCell"/>
</dbReference>
<dbReference type="AlphaFoldDB" id="A0A8S4P3E4"/>
<feature type="non-terminal residue" evidence="9">
    <location>
        <position position="1"/>
    </location>
</feature>
<feature type="region of interest" description="Disordered" evidence="5">
    <location>
        <begin position="48"/>
        <end position="143"/>
    </location>
</feature>
<dbReference type="InterPro" id="IPR017452">
    <property type="entry name" value="GPCR_Rhodpsn_7TM"/>
</dbReference>
<dbReference type="InterPro" id="IPR000276">
    <property type="entry name" value="GPCR_Rhodpsn"/>
</dbReference>
<dbReference type="Pfam" id="PF00001">
    <property type="entry name" value="7tm_1"/>
    <property type="match status" value="1"/>
</dbReference>
<name>A0A8S4P3E4_OWEFU</name>
<evidence type="ECO:0000259" key="8">
    <source>
        <dbReference type="PROSITE" id="PS50262"/>
    </source>
</evidence>
<feature type="signal peptide" evidence="7">
    <location>
        <begin position="1"/>
        <end position="19"/>
    </location>
</feature>
<keyword evidence="10" id="KW-1185">Reference proteome</keyword>
<evidence type="ECO:0000256" key="2">
    <source>
        <dbReference type="ARBA" id="ARBA00022692"/>
    </source>
</evidence>
<comment type="subcellular location">
    <subcellularLocation>
        <location evidence="1">Membrane</location>
    </subcellularLocation>
</comment>
<feature type="domain" description="G-protein coupled receptors family 1 profile" evidence="8">
    <location>
        <begin position="211"/>
        <end position="430"/>
    </location>
</feature>
<dbReference type="PANTHER" id="PTHR46641:SF25">
    <property type="entry name" value="CNMAMIDE RECEPTOR-RELATED"/>
    <property type="match status" value="1"/>
</dbReference>
<accession>A0A8S4P3E4</accession>
<evidence type="ECO:0000256" key="3">
    <source>
        <dbReference type="ARBA" id="ARBA00022989"/>
    </source>
</evidence>
<gene>
    <name evidence="9" type="ORF">OFUS_LOCUS14276</name>
</gene>
<keyword evidence="3 6" id="KW-1133">Transmembrane helix</keyword>
<protein>
    <recommendedName>
        <fullName evidence="8">G-protein coupled receptors family 1 profile domain-containing protein</fullName>
    </recommendedName>
</protein>
<dbReference type="Proteomes" id="UP000749559">
    <property type="component" value="Unassembled WGS sequence"/>
</dbReference>
<keyword evidence="2 6" id="KW-0812">Transmembrane</keyword>
<organism evidence="9 10">
    <name type="scientific">Owenia fusiformis</name>
    <name type="common">Polychaete worm</name>
    <dbReference type="NCBI Taxonomy" id="6347"/>
    <lineage>
        <taxon>Eukaryota</taxon>
        <taxon>Metazoa</taxon>
        <taxon>Spiralia</taxon>
        <taxon>Lophotrochozoa</taxon>
        <taxon>Annelida</taxon>
        <taxon>Polychaeta</taxon>
        <taxon>Sedentaria</taxon>
        <taxon>Canalipalpata</taxon>
        <taxon>Sabellida</taxon>
        <taxon>Oweniida</taxon>
        <taxon>Oweniidae</taxon>
        <taxon>Owenia</taxon>
    </lineage>
</organism>
<reference evidence="9" key="1">
    <citation type="submission" date="2022-03" db="EMBL/GenBank/DDBJ databases">
        <authorList>
            <person name="Martin C."/>
        </authorList>
    </citation>
    <scope>NUCLEOTIDE SEQUENCE</scope>
</reference>
<feature type="transmembrane region" description="Helical" evidence="6">
    <location>
        <begin position="369"/>
        <end position="389"/>
    </location>
</feature>
<dbReference type="GO" id="GO:0004930">
    <property type="term" value="F:G protein-coupled receptor activity"/>
    <property type="evidence" value="ECO:0007669"/>
    <property type="project" value="InterPro"/>
</dbReference>
<evidence type="ECO:0000256" key="1">
    <source>
        <dbReference type="ARBA" id="ARBA00004370"/>
    </source>
</evidence>
<dbReference type="PANTHER" id="PTHR46641">
    <property type="entry name" value="FMRFAMIDE RECEPTOR-RELATED"/>
    <property type="match status" value="1"/>
</dbReference>
<dbReference type="PROSITE" id="PS50262">
    <property type="entry name" value="G_PROTEIN_RECEP_F1_2"/>
    <property type="match status" value="1"/>
</dbReference>
<comment type="caution">
    <text evidence="9">The sequence shown here is derived from an EMBL/GenBank/DDBJ whole genome shotgun (WGS) entry which is preliminary data.</text>
</comment>
<feature type="compositionally biased region" description="Polar residues" evidence="5">
    <location>
        <begin position="127"/>
        <end position="141"/>
    </location>
</feature>
<proteinExistence type="predicted"/>
<evidence type="ECO:0000256" key="4">
    <source>
        <dbReference type="ARBA" id="ARBA00023136"/>
    </source>
</evidence>
<dbReference type="InterPro" id="IPR052954">
    <property type="entry name" value="GPCR-Ligand_Int"/>
</dbReference>